<feature type="compositionally biased region" description="Basic and acidic residues" evidence="10">
    <location>
        <begin position="716"/>
        <end position="725"/>
    </location>
</feature>
<reference evidence="14" key="1">
    <citation type="submission" date="2023-08" db="EMBL/GenBank/DDBJ databases">
        <authorList>
            <person name="Audoor S."/>
            <person name="Bilcke G."/>
        </authorList>
    </citation>
    <scope>NUCLEOTIDE SEQUENCE</scope>
</reference>
<dbReference type="InterPro" id="IPR017871">
    <property type="entry name" value="ABC_transporter-like_CS"/>
</dbReference>
<comment type="similarity">
    <text evidence="2">Belongs to the ABC transporter superfamily. ABCC family. Conjugate transporter (TC 3.A.1.208) subfamily.</text>
</comment>
<evidence type="ECO:0000313" key="14">
    <source>
        <dbReference type="EMBL" id="CAJ1954764.1"/>
    </source>
</evidence>
<feature type="compositionally biased region" description="Basic and acidic residues" evidence="10">
    <location>
        <begin position="12"/>
        <end position="31"/>
    </location>
</feature>
<dbReference type="GO" id="GO:0140359">
    <property type="term" value="F:ABC-type transporter activity"/>
    <property type="evidence" value="ECO:0007669"/>
    <property type="project" value="InterPro"/>
</dbReference>
<dbReference type="PANTHER" id="PTHR24223">
    <property type="entry name" value="ATP-BINDING CASSETTE SUB-FAMILY C"/>
    <property type="match status" value="1"/>
</dbReference>
<feature type="transmembrane region" description="Helical" evidence="11">
    <location>
        <begin position="376"/>
        <end position="396"/>
    </location>
</feature>
<comment type="subcellular location">
    <subcellularLocation>
        <location evidence="1">Membrane</location>
        <topology evidence="1">Multi-pass membrane protein</topology>
    </subcellularLocation>
</comment>
<feature type="domain" description="ABC transporter" evidence="12">
    <location>
        <begin position="459"/>
        <end position="696"/>
    </location>
</feature>
<dbReference type="InterPro" id="IPR003593">
    <property type="entry name" value="AAA+_ATPase"/>
</dbReference>
<protein>
    <recommendedName>
        <fullName evidence="16">ATP-dependent transporter ycf16</fullName>
    </recommendedName>
</protein>
<feature type="transmembrane region" description="Helical" evidence="11">
    <location>
        <begin position="242"/>
        <end position="259"/>
    </location>
</feature>
<keyword evidence="8 11" id="KW-1133">Transmembrane helix</keyword>
<evidence type="ECO:0000256" key="10">
    <source>
        <dbReference type="SAM" id="MobiDB-lite"/>
    </source>
</evidence>
<dbReference type="PROSITE" id="PS50893">
    <property type="entry name" value="ABC_TRANSPORTER_2"/>
    <property type="match status" value="2"/>
</dbReference>
<feature type="transmembrane region" description="Helical" evidence="11">
    <location>
        <begin position="887"/>
        <end position="907"/>
    </location>
</feature>
<accession>A0AAD2FWH4</accession>
<feature type="transmembrane region" description="Helical" evidence="11">
    <location>
        <begin position="265"/>
        <end position="284"/>
    </location>
</feature>
<feature type="transmembrane region" description="Helical" evidence="11">
    <location>
        <begin position="114"/>
        <end position="143"/>
    </location>
</feature>
<evidence type="ECO:0000256" key="5">
    <source>
        <dbReference type="ARBA" id="ARBA00022737"/>
    </source>
</evidence>
<dbReference type="Pfam" id="PF00664">
    <property type="entry name" value="ABC_membrane"/>
    <property type="match status" value="2"/>
</dbReference>
<evidence type="ECO:0000259" key="12">
    <source>
        <dbReference type="PROSITE" id="PS50893"/>
    </source>
</evidence>
<keyword evidence="9 11" id="KW-0472">Membrane</keyword>
<dbReference type="SMART" id="SM00382">
    <property type="entry name" value="AAA"/>
    <property type="match status" value="2"/>
</dbReference>
<dbReference type="Gene3D" id="1.20.1560.10">
    <property type="entry name" value="ABC transporter type 1, transmembrane domain"/>
    <property type="match status" value="2"/>
</dbReference>
<dbReference type="GO" id="GO:0016887">
    <property type="term" value="F:ATP hydrolysis activity"/>
    <property type="evidence" value="ECO:0007669"/>
    <property type="project" value="InterPro"/>
</dbReference>
<evidence type="ECO:0000256" key="6">
    <source>
        <dbReference type="ARBA" id="ARBA00022741"/>
    </source>
</evidence>
<dbReference type="CDD" id="cd18580">
    <property type="entry name" value="ABC_6TM_ABCC_D2"/>
    <property type="match status" value="1"/>
</dbReference>
<dbReference type="CDD" id="cd03250">
    <property type="entry name" value="ABCC_MRP_domain1"/>
    <property type="match status" value="1"/>
</dbReference>
<proteinExistence type="inferred from homology"/>
<feature type="transmembrane region" description="Helical" evidence="11">
    <location>
        <begin position="344"/>
        <end position="370"/>
    </location>
</feature>
<evidence type="ECO:0000313" key="15">
    <source>
        <dbReference type="Proteomes" id="UP001295423"/>
    </source>
</evidence>
<dbReference type="InterPro" id="IPR044726">
    <property type="entry name" value="ABCC_6TM_D2"/>
</dbReference>
<feature type="transmembrane region" description="Helical" evidence="11">
    <location>
        <begin position="163"/>
        <end position="180"/>
    </location>
</feature>
<dbReference type="SUPFAM" id="SSF90123">
    <property type="entry name" value="ABC transporter transmembrane region"/>
    <property type="match status" value="2"/>
</dbReference>
<name>A0AAD2FWH4_9STRA</name>
<feature type="region of interest" description="Disordered" evidence="10">
    <location>
        <begin position="705"/>
        <end position="735"/>
    </location>
</feature>
<dbReference type="CDD" id="cd03244">
    <property type="entry name" value="ABCC_MRP_domain2"/>
    <property type="match status" value="1"/>
</dbReference>
<dbReference type="SUPFAM" id="SSF52540">
    <property type="entry name" value="P-loop containing nucleoside triphosphate hydrolases"/>
    <property type="match status" value="2"/>
</dbReference>
<gene>
    <name evidence="14" type="ORF">CYCCA115_LOCUS15356</name>
</gene>
<feature type="transmembrane region" description="Helical" evidence="11">
    <location>
        <begin position="913"/>
        <end position="935"/>
    </location>
</feature>
<feature type="transmembrane region" description="Helical" evidence="11">
    <location>
        <begin position="1007"/>
        <end position="1027"/>
    </location>
</feature>
<sequence length="1358" mass="149823">MCENGRSSNQVEEAKTTSKADLSRWPEDPDKTSGCVASPCRFLLRQYQNWTFAYMGAVLQKGARQNKTGGSNLSQSDLYVVPKAMRSSVLVQLFEENYQKFQSIDKDDKRLIKILWNIAIPTYIPAGFCELIVVLCGTGLPLLVRELIRVIEANPRTKIVDEGMPFAISIFLVSVINGLGNNRHRHLALKTGVALRATLVSLIYDHVLQLSPEGKQSLTSGEVTNLVAVDTQKLYEVAQDGHLIWALPLSIVLVSIFLYRTLGPSIFIGIAVLICFVPLIQKITEQMLKARGKRIKFTDERINLVSNMLQGIKVAKLNNYEENYLQRVTTARNRELKYLRTEMAIWATTLAMTVVSPVLATAATFIAYVYIDESHILTASDTFGVLLLFSALRFPINYAGRLIGKLAQALSAVQRISQFLARQKRSNQKQITNGGHVPEDSTRASAPLIVSQASFRVGSTLSDIDGTEEGVVDDTQKEDTGFTVTDFDFSVDKGEVLCVCGPVGSGKSTLLNGILDEAEAIGKSAVVKEGKVSYVPQTPFILNLTLRDNILFGLPLDKERYERVLDACCLRTDLEQLGEAGDLTEIGERGVTLSGGQKQRVSLARAAYAKSDILILDDPFSALDSGTGRIVFERLLLSKDSLFRESAIILVTHGSHFISNKGVDKILVVVDGANRFLGIWEELVTFEPSDDTTKRAVDHIRSTVREDNTEAEGGDEEVKGDELSKETSNSKATGRLMQVEEREHGLSSTKTWLLWFKRAGGAKFLVLQVIFMAIDRTVYVATEWVLARWTSATVNPVVMLGWEFPPQSDGFSAQTEYVKVYAILLVTMVVAVTVRSEWAVTGGARAGKHVFESMLSSVLMAPMSYYESQPTGRLLNRFTYDTEVNDVVLTQAMVTLMISWSWYFAGIAIQFTILPWTAAAIVPVSVMYWVLALHYRLSGPDLQRLDALSRSPLQSMVSECLEGSTSIRVYHQDKNFVDRFQSIVDSNSSALLNFVSAQRWLGIRIELLGSLVVLVSSSLVVSLNDVWQLEAGMIGLLIMWASHFTITLNFLVDTFAEAEAAITAIERVDAMADLPREKPMKTAKEFEVDQEWPRTGSVSFEGVSMRYRKGLPCALNDLSFQIPAGKTCGVVGRTGAGKSSLTVALFRLVEIESGRIMFDGVDLGNLGLSDVRGRGMSIIPQDPFLTGDVLRDCLDPFNTHSDEDIIEALKAVRMGGDTPEENAKILTSHLEEGGANYSVGERQLLNLARAFLSQPKLLVLDEATASIDGETDAFIQNMLRSRFPNTTLITIAHRLNTIMDYDLVLVMDAGRAVEFGSPKELLDNADGIFSELLDATGTESSLYLREMANKAVTDGDMS</sequence>
<evidence type="ECO:0000256" key="7">
    <source>
        <dbReference type="ARBA" id="ARBA00022840"/>
    </source>
</evidence>
<dbReference type="InterPro" id="IPR050173">
    <property type="entry name" value="ABC_transporter_C-like"/>
</dbReference>
<evidence type="ECO:0000256" key="3">
    <source>
        <dbReference type="ARBA" id="ARBA00022448"/>
    </source>
</evidence>
<feature type="domain" description="ABC transmembrane type-1" evidence="13">
    <location>
        <begin position="784"/>
        <end position="1060"/>
    </location>
</feature>
<evidence type="ECO:0000256" key="8">
    <source>
        <dbReference type="ARBA" id="ARBA00022989"/>
    </source>
</evidence>
<keyword evidence="7" id="KW-0067">ATP-binding</keyword>
<dbReference type="InterPro" id="IPR011527">
    <property type="entry name" value="ABC1_TM_dom"/>
</dbReference>
<comment type="caution">
    <text evidence="14">The sequence shown here is derived from an EMBL/GenBank/DDBJ whole genome shotgun (WGS) entry which is preliminary data.</text>
</comment>
<evidence type="ECO:0000256" key="4">
    <source>
        <dbReference type="ARBA" id="ARBA00022692"/>
    </source>
</evidence>
<dbReference type="GO" id="GO:0005524">
    <property type="term" value="F:ATP binding"/>
    <property type="evidence" value="ECO:0007669"/>
    <property type="project" value="UniProtKB-KW"/>
</dbReference>
<evidence type="ECO:0008006" key="16">
    <source>
        <dbReference type="Google" id="ProtNLM"/>
    </source>
</evidence>
<dbReference type="PROSITE" id="PS00211">
    <property type="entry name" value="ABC_TRANSPORTER_1"/>
    <property type="match status" value="2"/>
</dbReference>
<evidence type="ECO:0000256" key="11">
    <source>
        <dbReference type="SAM" id="Phobius"/>
    </source>
</evidence>
<dbReference type="Pfam" id="PF00005">
    <property type="entry name" value="ABC_tran"/>
    <property type="match status" value="2"/>
</dbReference>
<dbReference type="CDD" id="cd18579">
    <property type="entry name" value="ABC_6TM_ABCC_D1"/>
    <property type="match status" value="1"/>
</dbReference>
<feature type="region of interest" description="Disordered" evidence="10">
    <location>
        <begin position="1"/>
        <end position="32"/>
    </location>
</feature>
<dbReference type="FunFam" id="1.20.1560.10:FF:000082">
    <property type="entry name" value="ABC transporter, multidrug resistance associated protein"/>
    <property type="match status" value="1"/>
</dbReference>
<evidence type="ECO:0000256" key="9">
    <source>
        <dbReference type="ARBA" id="ARBA00023136"/>
    </source>
</evidence>
<dbReference type="PANTHER" id="PTHR24223:SF456">
    <property type="entry name" value="MULTIDRUG RESISTANCE-ASSOCIATED PROTEIN LETHAL(2)03659"/>
    <property type="match status" value="1"/>
</dbReference>
<feature type="domain" description="ABC transmembrane type-1" evidence="13">
    <location>
        <begin position="126"/>
        <end position="408"/>
    </location>
</feature>
<dbReference type="InterPro" id="IPR044746">
    <property type="entry name" value="ABCC_6TM_D1"/>
</dbReference>
<evidence type="ECO:0000259" key="13">
    <source>
        <dbReference type="PROSITE" id="PS50929"/>
    </source>
</evidence>
<dbReference type="InterPro" id="IPR027417">
    <property type="entry name" value="P-loop_NTPase"/>
</dbReference>
<dbReference type="InterPro" id="IPR036640">
    <property type="entry name" value="ABC1_TM_sf"/>
</dbReference>
<dbReference type="PROSITE" id="PS50929">
    <property type="entry name" value="ABC_TM1F"/>
    <property type="match status" value="2"/>
</dbReference>
<evidence type="ECO:0000256" key="1">
    <source>
        <dbReference type="ARBA" id="ARBA00004141"/>
    </source>
</evidence>
<dbReference type="FunFam" id="3.40.50.300:FF:000838">
    <property type="entry name" value="ABC multidrug transporter (Eurofung)"/>
    <property type="match status" value="1"/>
</dbReference>
<dbReference type="FunFam" id="1.20.1560.10:FF:000013">
    <property type="entry name" value="ABC transporter C family member 2"/>
    <property type="match status" value="1"/>
</dbReference>
<organism evidence="14 15">
    <name type="scientific">Cylindrotheca closterium</name>
    <dbReference type="NCBI Taxonomy" id="2856"/>
    <lineage>
        <taxon>Eukaryota</taxon>
        <taxon>Sar</taxon>
        <taxon>Stramenopiles</taxon>
        <taxon>Ochrophyta</taxon>
        <taxon>Bacillariophyta</taxon>
        <taxon>Bacillariophyceae</taxon>
        <taxon>Bacillariophycidae</taxon>
        <taxon>Bacillariales</taxon>
        <taxon>Bacillariaceae</taxon>
        <taxon>Cylindrotheca</taxon>
    </lineage>
</organism>
<keyword evidence="15" id="KW-1185">Reference proteome</keyword>
<feature type="compositionally biased region" description="Polar residues" evidence="10">
    <location>
        <begin position="1"/>
        <end position="11"/>
    </location>
</feature>
<dbReference type="InterPro" id="IPR003439">
    <property type="entry name" value="ABC_transporter-like_ATP-bd"/>
</dbReference>
<dbReference type="Gene3D" id="3.40.50.300">
    <property type="entry name" value="P-loop containing nucleotide triphosphate hydrolases"/>
    <property type="match status" value="2"/>
</dbReference>
<dbReference type="EMBL" id="CAKOGP040001869">
    <property type="protein sequence ID" value="CAJ1954764.1"/>
    <property type="molecule type" value="Genomic_DNA"/>
</dbReference>
<keyword evidence="4 11" id="KW-0812">Transmembrane</keyword>
<dbReference type="Proteomes" id="UP001295423">
    <property type="component" value="Unassembled WGS sequence"/>
</dbReference>
<evidence type="ECO:0000256" key="2">
    <source>
        <dbReference type="ARBA" id="ARBA00009726"/>
    </source>
</evidence>
<keyword evidence="6" id="KW-0547">Nucleotide-binding</keyword>
<keyword evidence="3" id="KW-0813">Transport</keyword>
<feature type="domain" description="ABC transporter" evidence="12">
    <location>
        <begin position="1098"/>
        <end position="1334"/>
    </location>
</feature>
<dbReference type="GO" id="GO:0016020">
    <property type="term" value="C:membrane"/>
    <property type="evidence" value="ECO:0007669"/>
    <property type="project" value="UniProtKB-SubCell"/>
</dbReference>
<keyword evidence="5" id="KW-0677">Repeat</keyword>